<dbReference type="InterPro" id="IPR032675">
    <property type="entry name" value="LRR_dom_sf"/>
</dbReference>
<dbReference type="FunFam" id="1.20.1280.50:FF:000037">
    <property type="entry name" value="F-box protein SKIP19"/>
    <property type="match status" value="1"/>
</dbReference>
<dbReference type="Gene3D" id="1.20.1280.50">
    <property type="match status" value="1"/>
</dbReference>
<evidence type="ECO:0000313" key="2">
    <source>
        <dbReference type="Proteomes" id="UP000515123"/>
    </source>
</evidence>
<sequence>MDPNPNPPSVEGRNWAELSPDVLSVIFGKIGAVEILMGAGRVCRGWRRVAREPLLWRRVDMTHLDHLGEAEMEAMARLAVDWSAGRMEEFSAARFGSDELLLYIAERANLLKSLCLVSCYDISDEGLTEMVKRFPCLEKLEIIFGSFTMKLCESVGQACPQLKLFKLNTKGSYYMSDDEEELDNTDDCDALGIAKTMHELRQLQLFGNKVTNEGLKAILDSCPHLESLDIRRCFNLNMDASMKAMCSRIRNLRLPEDSADDYEYDAAVGPFDEDDDDDIFSENSEFDDMMYDNDYDYDYIDYDYQHGIGDDDDHLNLFFLL</sequence>
<feature type="domain" description="F-box" evidence="1">
    <location>
        <begin position="20"/>
        <end position="61"/>
    </location>
</feature>
<dbReference type="InterPro" id="IPR001611">
    <property type="entry name" value="Leu-rich_rpt"/>
</dbReference>
<dbReference type="Gene3D" id="3.80.10.10">
    <property type="entry name" value="Ribonuclease Inhibitor"/>
    <property type="match status" value="1"/>
</dbReference>
<dbReference type="InterPro" id="IPR036047">
    <property type="entry name" value="F-box-like_dom_sf"/>
</dbReference>
<dbReference type="SMART" id="SM00367">
    <property type="entry name" value="LRR_CC"/>
    <property type="match status" value="3"/>
</dbReference>
<dbReference type="PANTHER" id="PTHR38926:SF2">
    <property type="entry name" value="F-BOX_LRR-REPEAT PROTEIN 21-RELATED"/>
    <property type="match status" value="1"/>
</dbReference>
<organism evidence="2 3">
    <name type="scientific">Ananas comosus</name>
    <name type="common">Pineapple</name>
    <name type="synonym">Ananas ananas</name>
    <dbReference type="NCBI Taxonomy" id="4615"/>
    <lineage>
        <taxon>Eukaryota</taxon>
        <taxon>Viridiplantae</taxon>
        <taxon>Streptophyta</taxon>
        <taxon>Embryophyta</taxon>
        <taxon>Tracheophyta</taxon>
        <taxon>Spermatophyta</taxon>
        <taxon>Magnoliopsida</taxon>
        <taxon>Liliopsida</taxon>
        <taxon>Poales</taxon>
        <taxon>Bromeliaceae</taxon>
        <taxon>Bromelioideae</taxon>
        <taxon>Ananas</taxon>
    </lineage>
</organism>
<evidence type="ECO:0000259" key="1">
    <source>
        <dbReference type="Pfam" id="PF12937"/>
    </source>
</evidence>
<dbReference type="SUPFAM" id="SSF52047">
    <property type="entry name" value="RNI-like"/>
    <property type="match status" value="1"/>
</dbReference>
<protein>
    <submittedName>
        <fullName evidence="3">F-box/LRR-repeat protein 23</fullName>
    </submittedName>
</protein>
<dbReference type="Gramene" id="Aco008429.1.mrna1">
    <property type="protein sequence ID" value="Aco008429.1.mrna1"/>
    <property type="gene ID" value="Aco008429.1.path1"/>
</dbReference>
<dbReference type="CDD" id="cd22164">
    <property type="entry name" value="F-box_AtSKIP19-like"/>
    <property type="match status" value="1"/>
</dbReference>
<dbReference type="InterPro" id="IPR006553">
    <property type="entry name" value="Leu-rich_rpt_Cys-con_subtyp"/>
</dbReference>
<dbReference type="InterPro" id="IPR001810">
    <property type="entry name" value="F-box_dom"/>
</dbReference>
<accession>A0A6P5GNX6</accession>
<evidence type="ECO:0000313" key="3">
    <source>
        <dbReference type="RefSeq" id="XP_020109579.1"/>
    </source>
</evidence>
<dbReference type="SUPFAM" id="SSF81383">
    <property type="entry name" value="F-box domain"/>
    <property type="match status" value="1"/>
</dbReference>
<reference evidence="2" key="1">
    <citation type="journal article" date="2015" name="Nat. Genet.">
        <title>The pineapple genome and the evolution of CAM photosynthesis.</title>
        <authorList>
            <person name="Ming R."/>
            <person name="VanBuren R."/>
            <person name="Wai C.M."/>
            <person name="Tang H."/>
            <person name="Schatz M.C."/>
            <person name="Bowers J.E."/>
            <person name="Lyons E."/>
            <person name="Wang M.L."/>
            <person name="Chen J."/>
            <person name="Biggers E."/>
            <person name="Zhang J."/>
            <person name="Huang L."/>
            <person name="Zhang L."/>
            <person name="Miao W."/>
            <person name="Zhang J."/>
            <person name="Ye Z."/>
            <person name="Miao C."/>
            <person name="Lin Z."/>
            <person name="Wang H."/>
            <person name="Zhou H."/>
            <person name="Yim W.C."/>
            <person name="Priest H.D."/>
            <person name="Zheng C."/>
            <person name="Woodhouse M."/>
            <person name="Edger P.P."/>
            <person name="Guyot R."/>
            <person name="Guo H.B."/>
            <person name="Guo H."/>
            <person name="Zheng G."/>
            <person name="Singh R."/>
            <person name="Sharma A."/>
            <person name="Min X."/>
            <person name="Zheng Y."/>
            <person name="Lee H."/>
            <person name="Gurtowski J."/>
            <person name="Sedlazeck F.J."/>
            <person name="Harkess A."/>
            <person name="McKain M.R."/>
            <person name="Liao Z."/>
            <person name="Fang J."/>
            <person name="Liu J."/>
            <person name="Zhang X."/>
            <person name="Zhang Q."/>
            <person name="Hu W."/>
            <person name="Qin Y."/>
            <person name="Wang K."/>
            <person name="Chen L.Y."/>
            <person name="Shirley N."/>
            <person name="Lin Y.R."/>
            <person name="Liu L.Y."/>
            <person name="Hernandez A.G."/>
            <person name="Wright C.L."/>
            <person name="Bulone V."/>
            <person name="Tuskan G.A."/>
            <person name="Heath K."/>
            <person name="Zee F."/>
            <person name="Moore P.H."/>
            <person name="Sunkar R."/>
            <person name="Leebens-Mack J.H."/>
            <person name="Mockler T."/>
            <person name="Bennetzen J.L."/>
            <person name="Freeling M."/>
            <person name="Sankoff D."/>
            <person name="Paterson A.H."/>
            <person name="Zhu X."/>
            <person name="Yang X."/>
            <person name="Smith J.A."/>
            <person name="Cushman J.C."/>
            <person name="Paull R.E."/>
            <person name="Yu Q."/>
        </authorList>
    </citation>
    <scope>NUCLEOTIDE SEQUENCE [LARGE SCALE GENOMIC DNA]</scope>
    <source>
        <strain evidence="2">cv. F153</strain>
    </source>
</reference>
<dbReference type="PANTHER" id="PTHR38926">
    <property type="entry name" value="F-BOX DOMAIN CONTAINING PROTEIN, EXPRESSED"/>
    <property type="match status" value="1"/>
</dbReference>
<dbReference type="Pfam" id="PF12937">
    <property type="entry name" value="F-box-like"/>
    <property type="match status" value="1"/>
</dbReference>
<dbReference type="AlphaFoldDB" id="A0A6P5GNX6"/>
<keyword evidence="2" id="KW-1185">Reference proteome</keyword>
<gene>
    <name evidence="3" type="primary">LOC109724973</name>
</gene>
<dbReference type="Proteomes" id="UP000515123">
    <property type="component" value="Linkage group 19"/>
</dbReference>
<dbReference type="Pfam" id="PF13516">
    <property type="entry name" value="LRR_6"/>
    <property type="match status" value="1"/>
</dbReference>
<dbReference type="OrthoDB" id="2095648at2759"/>
<proteinExistence type="predicted"/>
<reference evidence="3" key="2">
    <citation type="submission" date="2025-08" db="UniProtKB">
        <authorList>
            <consortium name="RefSeq"/>
        </authorList>
    </citation>
    <scope>IDENTIFICATION</scope>
    <source>
        <tissue evidence="3">Leaf</tissue>
    </source>
</reference>
<dbReference type="RefSeq" id="XP_020109579.1">
    <property type="nucleotide sequence ID" value="XM_020253990.1"/>
</dbReference>
<dbReference type="GeneID" id="109724973"/>
<name>A0A6P5GNX6_ANACO</name>